<dbReference type="Proteomes" id="UP000019118">
    <property type="component" value="Unassembled WGS sequence"/>
</dbReference>
<name>A0AAR5PTE5_DENPD</name>
<accession>A0AAR5PTE5</accession>
<dbReference type="InterPro" id="IPR015943">
    <property type="entry name" value="WD40/YVTN_repeat-like_dom_sf"/>
</dbReference>
<dbReference type="SUPFAM" id="SSF50978">
    <property type="entry name" value="WD40 repeat-like"/>
    <property type="match status" value="1"/>
</dbReference>
<evidence type="ECO:0000256" key="1">
    <source>
        <dbReference type="ARBA" id="ARBA00022574"/>
    </source>
</evidence>
<reference evidence="5" key="1">
    <citation type="journal article" date="2013" name="Genome Biol.">
        <title>Draft genome of the mountain pine beetle, Dendroctonus ponderosae Hopkins, a major forest pest.</title>
        <authorList>
            <person name="Keeling C.I."/>
            <person name="Yuen M.M."/>
            <person name="Liao N.Y."/>
            <person name="Docking T.R."/>
            <person name="Chan S.K."/>
            <person name="Taylor G.A."/>
            <person name="Palmquist D.L."/>
            <person name="Jackman S.D."/>
            <person name="Nguyen A."/>
            <person name="Li M."/>
            <person name="Henderson H."/>
            <person name="Janes J.K."/>
            <person name="Zhao Y."/>
            <person name="Pandoh P."/>
            <person name="Moore R."/>
            <person name="Sperling F.A."/>
            <person name="Huber D.P."/>
            <person name="Birol I."/>
            <person name="Jones S.J."/>
            <person name="Bohlmann J."/>
        </authorList>
    </citation>
    <scope>NUCLEOTIDE SEQUENCE</scope>
</reference>
<dbReference type="SUPFAM" id="SSF48452">
    <property type="entry name" value="TPR-like"/>
    <property type="match status" value="1"/>
</dbReference>
<dbReference type="Gene3D" id="1.25.40.10">
    <property type="entry name" value="Tetratricopeptide repeat domain"/>
    <property type="match status" value="1"/>
</dbReference>
<dbReference type="InterPro" id="IPR001680">
    <property type="entry name" value="WD40_rpt"/>
</dbReference>
<keyword evidence="2" id="KW-0677">Repeat</keyword>
<organism evidence="4 5">
    <name type="scientific">Dendroctonus ponderosae</name>
    <name type="common">Mountain pine beetle</name>
    <dbReference type="NCBI Taxonomy" id="77166"/>
    <lineage>
        <taxon>Eukaryota</taxon>
        <taxon>Metazoa</taxon>
        <taxon>Ecdysozoa</taxon>
        <taxon>Arthropoda</taxon>
        <taxon>Hexapoda</taxon>
        <taxon>Insecta</taxon>
        <taxon>Pterygota</taxon>
        <taxon>Neoptera</taxon>
        <taxon>Endopterygota</taxon>
        <taxon>Coleoptera</taxon>
        <taxon>Polyphaga</taxon>
        <taxon>Cucujiformia</taxon>
        <taxon>Curculionidae</taxon>
        <taxon>Scolytinae</taxon>
        <taxon>Dendroctonus</taxon>
    </lineage>
</organism>
<dbReference type="PROSITE" id="PS50082">
    <property type="entry name" value="WD_REPEATS_2"/>
    <property type="match status" value="1"/>
</dbReference>
<evidence type="ECO:0000313" key="4">
    <source>
        <dbReference type="EnsemblMetazoa" id="XP_019764285.1"/>
    </source>
</evidence>
<dbReference type="InterPro" id="IPR036322">
    <property type="entry name" value="WD40_repeat_dom_sf"/>
</dbReference>
<keyword evidence="5" id="KW-1185">Reference proteome</keyword>
<reference evidence="4" key="2">
    <citation type="submission" date="2024-08" db="UniProtKB">
        <authorList>
            <consortium name="EnsemblMetazoa"/>
        </authorList>
    </citation>
    <scope>IDENTIFICATION</scope>
</reference>
<dbReference type="InterPro" id="IPR045151">
    <property type="entry name" value="DCAF8"/>
</dbReference>
<dbReference type="PANTHER" id="PTHR15574">
    <property type="entry name" value="WD REPEAT DOMAIN-CONTAINING FAMILY"/>
    <property type="match status" value="1"/>
</dbReference>
<evidence type="ECO:0000313" key="5">
    <source>
        <dbReference type="Proteomes" id="UP000019118"/>
    </source>
</evidence>
<feature type="repeat" description="WD" evidence="3">
    <location>
        <begin position="51"/>
        <end position="83"/>
    </location>
</feature>
<dbReference type="SMART" id="SM00320">
    <property type="entry name" value="WD40"/>
    <property type="match status" value="6"/>
</dbReference>
<sequence length="615" mass="69816">MDKTRRLLNTRMNLPQMLQYRETHRDGSKHLQQNCHFSFDLIKRLGVQHELNGHEGCVNCLQWSTDGRLLASGSDDTKVIIWEPMKHRRPHILSTIHVGNIFSVKFLGVNNSMIASSAGDGKVSVQELRGSQILHCICHKSRVKRLATCPVVSTMFWSASEDSKVIQYDLRQPHICTSQTANLFLSFGSHCEIKCIAVNPTKPHYIAVGCNDAYVRIYDRRKIKTCILSEINHSISEYTYPSSSTLTDPNVVQYYAPGHIAIDNADISSIRHAVTYIEFNSAGSEMLVNMGGEHLYLFNIENVKPVSEIRFPSLSRSRTKYKTFQCKCKPEECSSYNQQIYSGELSPSKDLCACFYMRRGYHSYKRRWMGDLYAAARDFLHVIQKWPHERKAYVYLIRCLVELGWLEDATRWYDYLCQLDPAFTSDKQAQQILDSIQQSKGRKKDIDTREAIEPEQAEVERRLDSMDSDLRFLGHCNTTTDIMEANFLGNDFICAGSDTGVIFIWEKKTQSIINALVGDMSIVNCLQPHPSTCLIASSGIDVSVKLWSPMPESNSENSRVIKDCNSLVKANQTRILMDPFGTVLLGMGFNMPETLVSSEREILAAISEMPNCEAS</sequence>
<keyword evidence="1 3" id="KW-0853">WD repeat</keyword>
<evidence type="ECO:0008006" key="6">
    <source>
        <dbReference type="Google" id="ProtNLM"/>
    </source>
</evidence>
<protein>
    <recommendedName>
        <fullName evidence="6">WD and tetratricopeptide repeats protein 1</fullName>
    </recommendedName>
</protein>
<dbReference type="Pfam" id="PF00400">
    <property type="entry name" value="WD40"/>
    <property type="match status" value="2"/>
</dbReference>
<evidence type="ECO:0000256" key="3">
    <source>
        <dbReference type="PROSITE-ProRule" id="PRU00221"/>
    </source>
</evidence>
<dbReference type="Gene3D" id="2.130.10.10">
    <property type="entry name" value="YVTN repeat-like/Quinoprotein amine dehydrogenase"/>
    <property type="match status" value="3"/>
</dbReference>
<dbReference type="PROSITE" id="PS50294">
    <property type="entry name" value="WD_REPEATS_REGION"/>
    <property type="match status" value="1"/>
</dbReference>
<dbReference type="EnsemblMetazoa" id="XM_019908726.1">
    <property type="protein sequence ID" value="XP_019764285.1"/>
    <property type="gene ID" value="LOC109540374"/>
</dbReference>
<dbReference type="AlphaFoldDB" id="A0AAR5PTE5"/>
<dbReference type="InterPro" id="IPR011990">
    <property type="entry name" value="TPR-like_helical_dom_sf"/>
</dbReference>
<dbReference type="PANTHER" id="PTHR15574:SF40">
    <property type="entry name" value="WD AND TETRATRICOPEPTIDE REPEATS PROTEIN 1"/>
    <property type="match status" value="1"/>
</dbReference>
<dbReference type="GO" id="GO:0045717">
    <property type="term" value="P:negative regulation of fatty acid biosynthetic process"/>
    <property type="evidence" value="ECO:0007669"/>
    <property type="project" value="TreeGrafter"/>
</dbReference>
<dbReference type="GO" id="GO:0080008">
    <property type="term" value="C:Cul4-RING E3 ubiquitin ligase complex"/>
    <property type="evidence" value="ECO:0007669"/>
    <property type="project" value="TreeGrafter"/>
</dbReference>
<dbReference type="GO" id="GO:0005737">
    <property type="term" value="C:cytoplasm"/>
    <property type="evidence" value="ECO:0007669"/>
    <property type="project" value="TreeGrafter"/>
</dbReference>
<proteinExistence type="predicted"/>
<evidence type="ECO:0000256" key="2">
    <source>
        <dbReference type="ARBA" id="ARBA00022737"/>
    </source>
</evidence>